<feature type="chain" id="PRO_5042055775" description="H(+)-exporting diphosphatase" evidence="3">
    <location>
        <begin position="25"/>
        <end position="244"/>
    </location>
</feature>
<keyword evidence="3" id="KW-0732">Signal</keyword>
<evidence type="ECO:0000256" key="3">
    <source>
        <dbReference type="SAM" id="SignalP"/>
    </source>
</evidence>
<evidence type="ECO:0000313" key="4">
    <source>
        <dbReference type="EMBL" id="KAK1737195.1"/>
    </source>
</evidence>
<protein>
    <recommendedName>
        <fullName evidence="6">H(+)-exporting diphosphatase</fullName>
    </recommendedName>
</protein>
<keyword evidence="2" id="KW-0812">Transmembrane</keyword>
<keyword evidence="5" id="KW-1185">Reference proteome</keyword>
<feature type="signal peptide" evidence="3">
    <location>
        <begin position="1"/>
        <end position="24"/>
    </location>
</feature>
<name>A0AAD8Y1N9_9STRA</name>
<evidence type="ECO:0000313" key="5">
    <source>
        <dbReference type="Proteomes" id="UP001224775"/>
    </source>
</evidence>
<proteinExistence type="predicted"/>
<dbReference type="AlphaFoldDB" id="A0AAD8Y1N9"/>
<feature type="transmembrane region" description="Helical" evidence="2">
    <location>
        <begin position="134"/>
        <end position="155"/>
    </location>
</feature>
<feature type="region of interest" description="Disordered" evidence="1">
    <location>
        <begin position="54"/>
        <end position="81"/>
    </location>
</feature>
<reference evidence="4" key="1">
    <citation type="submission" date="2023-06" db="EMBL/GenBank/DDBJ databases">
        <title>Survivors Of The Sea: Transcriptome response of Skeletonema marinoi to long-term dormancy.</title>
        <authorList>
            <person name="Pinder M.I.M."/>
            <person name="Kourtchenko O."/>
            <person name="Robertson E.K."/>
            <person name="Larsson T."/>
            <person name="Maumus F."/>
            <person name="Osuna-Cruz C.M."/>
            <person name="Vancaester E."/>
            <person name="Stenow R."/>
            <person name="Vandepoele K."/>
            <person name="Ploug H."/>
            <person name="Bruchert V."/>
            <person name="Godhe A."/>
            <person name="Topel M."/>
        </authorList>
    </citation>
    <scope>NUCLEOTIDE SEQUENCE</scope>
    <source>
        <strain evidence="4">R05AC</strain>
    </source>
</reference>
<dbReference type="EMBL" id="JATAAI010000026">
    <property type="protein sequence ID" value="KAK1737195.1"/>
    <property type="molecule type" value="Genomic_DNA"/>
</dbReference>
<dbReference type="Proteomes" id="UP001224775">
    <property type="component" value="Unassembled WGS sequence"/>
</dbReference>
<evidence type="ECO:0008006" key="6">
    <source>
        <dbReference type="Google" id="ProtNLM"/>
    </source>
</evidence>
<evidence type="ECO:0000256" key="2">
    <source>
        <dbReference type="SAM" id="Phobius"/>
    </source>
</evidence>
<evidence type="ECO:0000256" key="1">
    <source>
        <dbReference type="SAM" id="MobiDB-lite"/>
    </source>
</evidence>
<comment type="caution">
    <text evidence="4">The sequence shown here is derived from an EMBL/GenBank/DDBJ whole genome shotgun (WGS) entry which is preliminary data.</text>
</comment>
<accession>A0AAD8Y1N9</accession>
<keyword evidence="2" id="KW-0472">Membrane</keyword>
<feature type="compositionally biased region" description="Polar residues" evidence="1">
    <location>
        <begin position="67"/>
        <end position="79"/>
    </location>
</feature>
<sequence>MVARITMYHCNLLVVALLLSSAVAFTGQAGYIRQLSSNSCHDDNHLTRLYVEPSQSDDEKLPLPTNAVDTTPDNTLTTSKYEEGDPRRALEQFGSLFSQVQEIFVEGSSWDEDKLEQKTQEFVRTYLRVFVPGLSYAVTSLGVFASFFFSLLITLSISGRGYSDILGAVSSVEPLRNLLEKADPSWGNAAIALIGCEALGPVILAITLALTPKTMDALQTKLGESGWGEENIEERAAEILNLTS</sequence>
<keyword evidence="2" id="KW-1133">Transmembrane helix</keyword>
<gene>
    <name evidence="4" type="ORF">QTG54_012062</name>
</gene>
<organism evidence="4 5">
    <name type="scientific">Skeletonema marinoi</name>
    <dbReference type="NCBI Taxonomy" id="267567"/>
    <lineage>
        <taxon>Eukaryota</taxon>
        <taxon>Sar</taxon>
        <taxon>Stramenopiles</taxon>
        <taxon>Ochrophyta</taxon>
        <taxon>Bacillariophyta</taxon>
        <taxon>Coscinodiscophyceae</taxon>
        <taxon>Thalassiosirophycidae</taxon>
        <taxon>Thalassiosirales</taxon>
        <taxon>Skeletonemataceae</taxon>
        <taxon>Skeletonema</taxon>
        <taxon>Skeletonema marinoi-dohrnii complex</taxon>
    </lineage>
</organism>